<dbReference type="EMBL" id="LRGB01002140">
    <property type="protein sequence ID" value="KZS08916.1"/>
    <property type="molecule type" value="Genomic_DNA"/>
</dbReference>
<feature type="transmembrane region" description="Helical" evidence="1">
    <location>
        <begin position="16"/>
        <end position="36"/>
    </location>
</feature>
<evidence type="ECO:0000313" key="3">
    <source>
        <dbReference type="Proteomes" id="UP000076858"/>
    </source>
</evidence>
<keyword evidence="3" id="KW-1185">Reference proteome</keyword>
<name>A0A164RT53_9CRUS</name>
<dbReference type="Proteomes" id="UP000076858">
    <property type="component" value="Unassembled WGS sequence"/>
</dbReference>
<accession>A0A164RT53</accession>
<keyword evidence="1" id="KW-1133">Transmembrane helix</keyword>
<dbReference type="AlphaFoldDB" id="A0A164RT53"/>
<protein>
    <submittedName>
        <fullName evidence="2">Uncharacterized protein</fullName>
    </submittedName>
</protein>
<gene>
    <name evidence="2" type="ORF">APZ42_026961</name>
</gene>
<keyword evidence="1" id="KW-0472">Membrane</keyword>
<proteinExistence type="predicted"/>
<keyword evidence="1" id="KW-0812">Transmembrane</keyword>
<comment type="caution">
    <text evidence="2">The sequence shown here is derived from an EMBL/GenBank/DDBJ whole genome shotgun (WGS) entry which is preliminary data.</text>
</comment>
<evidence type="ECO:0000256" key="1">
    <source>
        <dbReference type="SAM" id="Phobius"/>
    </source>
</evidence>
<evidence type="ECO:0000313" key="2">
    <source>
        <dbReference type="EMBL" id="KZS08916.1"/>
    </source>
</evidence>
<organism evidence="2 3">
    <name type="scientific">Daphnia magna</name>
    <dbReference type="NCBI Taxonomy" id="35525"/>
    <lineage>
        <taxon>Eukaryota</taxon>
        <taxon>Metazoa</taxon>
        <taxon>Ecdysozoa</taxon>
        <taxon>Arthropoda</taxon>
        <taxon>Crustacea</taxon>
        <taxon>Branchiopoda</taxon>
        <taxon>Diplostraca</taxon>
        <taxon>Cladocera</taxon>
        <taxon>Anomopoda</taxon>
        <taxon>Daphniidae</taxon>
        <taxon>Daphnia</taxon>
    </lineage>
</organism>
<reference evidence="2 3" key="1">
    <citation type="submission" date="2016-03" db="EMBL/GenBank/DDBJ databases">
        <title>EvidentialGene: Evidence-directed Construction of Genes on Genomes.</title>
        <authorList>
            <person name="Gilbert D.G."/>
            <person name="Choi J.-H."/>
            <person name="Mockaitis K."/>
            <person name="Colbourne J."/>
            <person name="Pfrender M."/>
        </authorList>
    </citation>
    <scope>NUCLEOTIDE SEQUENCE [LARGE SCALE GENOMIC DNA]</scope>
    <source>
        <strain evidence="2 3">Xinb3</strain>
        <tissue evidence="2">Complete organism</tissue>
    </source>
</reference>
<sequence>MGQPQVDHSSLSRCPVINALPCTIGLFIFVMGASVAKAVCSTETEKSVIQPGKI</sequence>